<reference evidence="7 8" key="1">
    <citation type="submission" date="2017-05" db="EMBL/GenBank/DDBJ databases">
        <title>Genome Analysis of Maritalea myrionectae HL2708#5.</title>
        <authorList>
            <consortium name="Cotde Inc.-PKNU"/>
            <person name="Jang D."/>
            <person name="Oh H.-M."/>
        </authorList>
    </citation>
    <scope>NUCLEOTIDE SEQUENCE [LARGE SCALE GENOMIC DNA]</scope>
    <source>
        <strain evidence="7 8">HL2708#5</strain>
    </source>
</reference>
<dbReference type="EMBL" id="CP021330">
    <property type="protein sequence ID" value="AVX02570.1"/>
    <property type="molecule type" value="Genomic_DNA"/>
</dbReference>
<dbReference type="InterPro" id="IPR011010">
    <property type="entry name" value="DNA_brk_join_enz"/>
</dbReference>
<evidence type="ECO:0000259" key="6">
    <source>
        <dbReference type="PROSITE" id="PS51900"/>
    </source>
</evidence>
<dbReference type="GO" id="GO:0003677">
    <property type="term" value="F:DNA binding"/>
    <property type="evidence" value="ECO:0007669"/>
    <property type="project" value="UniProtKB-UniRule"/>
</dbReference>
<dbReference type="Proteomes" id="UP000258927">
    <property type="component" value="Chromosome"/>
</dbReference>
<dbReference type="GO" id="GO:0015074">
    <property type="term" value="P:DNA integration"/>
    <property type="evidence" value="ECO:0007669"/>
    <property type="project" value="UniProtKB-KW"/>
</dbReference>
<keyword evidence="2 4" id="KW-0238">DNA-binding</keyword>
<dbReference type="Gene3D" id="1.10.150.130">
    <property type="match status" value="1"/>
</dbReference>
<organism evidence="7 8">
    <name type="scientific">Maritalea myrionectae</name>
    <dbReference type="NCBI Taxonomy" id="454601"/>
    <lineage>
        <taxon>Bacteria</taxon>
        <taxon>Pseudomonadati</taxon>
        <taxon>Pseudomonadota</taxon>
        <taxon>Alphaproteobacteria</taxon>
        <taxon>Hyphomicrobiales</taxon>
        <taxon>Devosiaceae</taxon>
        <taxon>Maritalea</taxon>
    </lineage>
</organism>
<evidence type="ECO:0000256" key="2">
    <source>
        <dbReference type="ARBA" id="ARBA00023125"/>
    </source>
</evidence>
<sequence length="341" mass="38675">MATFRKRNAKWQAQVRRAGFTTSTKSFHTKADALAWARKVEREADKGIDAQQRETLQNTTVSELLERYRDDVTPNKRGSASERYRIKTFLAQSWASTSLDKLSTKAFAAYRDERLLEVKPNSVVRELGLLRAIFATAINEWDIRLTQNPIAGVRFPRSNDARCRRLHNVELETLLTEACNCSSPFLNAAILLSLETGLRRGELLNVSIHHVDFELSTLLVPMTKTGRPRNIPLTNQAVTLLKGMQGKADLVDGKLFACTPNALRLAWERCRKRASRSCSSVADFRFHDLRHEAISRFFERGLSIPEVALISGHKDLRMLFRYTHLNPADVARKLNEGQANA</sequence>
<feature type="domain" description="Tyr recombinase" evidence="5">
    <location>
        <begin position="154"/>
        <end position="335"/>
    </location>
</feature>
<gene>
    <name evidence="7" type="ORF">MXMO3_00022</name>
</gene>
<keyword evidence="1" id="KW-0229">DNA integration</keyword>
<dbReference type="InterPro" id="IPR010998">
    <property type="entry name" value="Integrase_recombinase_N"/>
</dbReference>
<evidence type="ECO:0000313" key="8">
    <source>
        <dbReference type="Proteomes" id="UP000258927"/>
    </source>
</evidence>
<dbReference type="Pfam" id="PF00589">
    <property type="entry name" value="Phage_integrase"/>
    <property type="match status" value="1"/>
</dbReference>
<dbReference type="InterPro" id="IPR002104">
    <property type="entry name" value="Integrase_catalytic"/>
</dbReference>
<protein>
    <submittedName>
        <fullName evidence="7">Putative integrase/recombinase</fullName>
    </submittedName>
</protein>
<dbReference type="AlphaFoldDB" id="A0A2R4M970"/>
<dbReference type="GO" id="GO:0006310">
    <property type="term" value="P:DNA recombination"/>
    <property type="evidence" value="ECO:0007669"/>
    <property type="project" value="UniProtKB-KW"/>
</dbReference>
<feature type="domain" description="Core-binding (CB)" evidence="6">
    <location>
        <begin position="59"/>
        <end position="138"/>
    </location>
</feature>
<dbReference type="KEGG" id="mmyr:MXMO3_00022"/>
<keyword evidence="8" id="KW-1185">Reference proteome</keyword>
<dbReference type="PANTHER" id="PTHR30349">
    <property type="entry name" value="PHAGE INTEGRASE-RELATED"/>
    <property type="match status" value="1"/>
</dbReference>
<dbReference type="InterPro" id="IPR013762">
    <property type="entry name" value="Integrase-like_cat_sf"/>
</dbReference>
<dbReference type="InterPro" id="IPR050090">
    <property type="entry name" value="Tyrosine_recombinase_XerCD"/>
</dbReference>
<dbReference type="PANTHER" id="PTHR30349:SF94">
    <property type="entry name" value="INTEGRASE_RECOMBINASE HI_1414-RELATED"/>
    <property type="match status" value="1"/>
</dbReference>
<name>A0A2R4M970_9HYPH</name>
<dbReference type="RefSeq" id="WP_117394532.1">
    <property type="nucleotide sequence ID" value="NZ_CP021330.1"/>
</dbReference>
<dbReference type="InterPro" id="IPR044068">
    <property type="entry name" value="CB"/>
</dbReference>
<evidence type="ECO:0000256" key="3">
    <source>
        <dbReference type="ARBA" id="ARBA00023172"/>
    </source>
</evidence>
<keyword evidence="3" id="KW-0233">DNA recombination</keyword>
<dbReference type="SUPFAM" id="SSF56349">
    <property type="entry name" value="DNA breaking-rejoining enzymes"/>
    <property type="match status" value="1"/>
</dbReference>
<evidence type="ECO:0000259" key="5">
    <source>
        <dbReference type="PROSITE" id="PS51898"/>
    </source>
</evidence>
<dbReference type="PROSITE" id="PS51898">
    <property type="entry name" value="TYR_RECOMBINASE"/>
    <property type="match status" value="1"/>
</dbReference>
<evidence type="ECO:0000313" key="7">
    <source>
        <dbReference type="EMBL" id="AVX02570.1"/>
    </source>
</evidence>
<evidence type="ECO:0000256" key="1">
    <source>
        <dbReference type="ARBA" id="ARBA00022908"/>
    </source>
</evidence>
<accession>A0A2R4M970</accession>
<dbReference type="Gene3D" id="1.10.443.10">
    <property type="entry name" value="Intergrase catalytic core"/>
    <property type="match status" value="1"/>
</dbReference>
<proteinExistence type="predicted"/>
<evidence type="ECO:0000256" key="4">
    <source>
        <dbReference type="PROSITE-ProRule" id="PRU01248"/>
    </source>
</evidence>
<dbReference type="PROSITE" id="PS51900">
    <property type="entry name" value="CB"/>
    <property type="match status" value="1"/>
</dbReference>
<dbReference type="CDD" id="cd00796">
    <property type="entry name" value="INT_Rci_Hp1_C"/>
    <property type="match status" value="1"/>
</dbReference>